<evidence type="ECO:0000256" key="3">
    <source>
        <dbReference type="ARBA" id="ARBA00023163"/>
    </source>
</evidence>
<dbReference type="SMART" id="SM00866">
    <property type="entry name" value="UTRA"/>
    <property type="match status" value="1"/>
</dbReference>
<evidence type="ECO:0000256" key="1">
    <source>
        <dbReference type="ARBA" id="ARBA00023015"/>
    </source>
</evidence>
<keyword evidence="6" id="KW-1185">Reference proteome</keyword>
<dbReference type="OrthoDB" id="457376at2"/>
<gene>
    <name evidence="5" type="ORF">EYB31_26730</name>
</gene>
<dbReference type="InterPro" id="IPR036388">
    <property type="entry name" value="WH-like_DNA-bd_sf"/>
</dbReference>
<dbReference type="FunFam" id="1.10.10.10:FF:000079">
    <property type="entry name" value="GntR family transcriptional regulator"/>
    <property type="match status" value="1"/>
</dbReference>
<dbReference type="AlphaFoldDB" id="A0A4Q9DLH1"/>
<comment type="caution">
    <text evidence="5">The sequence shown here is derived from an EMBL/GenBank/DDBJ whole genome shotgun (WGS) entry which is preliminary data.</text>
</comment>
<dbReference type="InterPro" id="IPR036390">
    <property type="entry name" value="WH_DNA-bd_sf"/>
</dbReference>
<dbReference type="SUPFAM" id="SSF46785">
    <property type="entry name" value="Winged helix' DNA-binding domain"/>
    <property type="match status" value="1"/>
</dbReference>
<dbReference type="RefSeq" id="WP_131016511.1">
    <property type="nucleotide sequence ID" value="NZ_SIRE01000021.1"/>
</dbReference>
<dbReference type="GO" id="GO:0003677">
    <property type="term" value="F:DNA binding"/>
    <property type="evidence" value="ECO:0007669"/>
    <property type="project" value="UniProtKB-KW"/>
</dbReference>
<dbReference type="GO" id="GO:0045892">
    <property type="term" value="P:negative regulation of DNA-templated transcription"/>
    <property type="evidence" value="ECO:0007669"/>
    <property type="project" value="TreeGrafter"/>
</dbReference>
<organism evidence="5 6">
    <name type="scientific">Paenibacillus thalictri</name>
    <dbReference type="NCBI Taxonomy" id="2527873"/>
    <lineage>
        <taxon>Bacteria</taxon>
        <taxon>Bacillati</taxon>
        <taxon>Bacillota</taxon>
        <taxon>Bacilli</taxon>
        <taxon>Bacillales</taxon>
        <taxon>Paenibacillaceae</taxon>
        <taxon>Paenibacillus</taxon>
    </lineage>
</organism>
<dbReference type="InterPro" id="IPR050679">
    <property type="entry name" value="Bact_HTH_transcr_reg"/>
</dbReference>
<dbReference type="Gene3D" id="3.40.1410.10">
    <property type="entry name" value="Chorismate lyase-like"/>
    <property type="match status" value="1"/>
</dbReference>
<proteinExistence type="predicted"/>
<reference evidence="5 6" key="1">
    <citation type="submission" date="2019-02" db="EMBL/GenBank/DDBJ databases">
        <title>Paenibacillus sp. nov., isolated from surface-sterilized tissue of Thalictrum simplex L.</title>
        <authorList>
            <person name="Tuo L."/>
        </authorList>
    </citation>
    <scope>NUCLEOTIDE SEQUENCE [LARGE SCALE GENOMIC DNA]</scope>
    <source>
        <strain evidence="5 6">N2SHLJ1</strain>
    </source>
</reference>
<dbReference type="PROSITE" id="PS50949">
    <property type="entry name" value="HTH_GNTR"/>
    <property type="match status" value="1"/>
</dbReference>
<keyword evidence="3" id="KW-0804">Transcription</keyword>
<dbReference type="Gene3D" id="1.10.10.10">
    <property type="entry name" value="Winged helix-like DNA-binding domain superfamily/Winged helix DNA-binding domain"/>
    <property type="match status" value="1"/>
</dbReference>
<dbReference type="CDD" id="cd07377">
    <property type="entry name" value="WHTH_GntR"/>
    <property type="match status" value="1"/>
</dbReference>
<evidence type="ECO:0000313" key="5">
    <source>
        <dbReference type="EMBL" id="TBL73278.1"/>
    </source>
</evidence>
<evidence type="ECO:0000256" key="2">
    <source>
        <dbReference type="ARBA" id="ARBA00023125"/>
    </source>
</evidence>
<feature type="domain" description="HTH gntR-type" evidence="4">
    <location>
        <begin position="11"/>
        <end position="79"/>
    </location>
</feature>
<dbReference type="InterPro" id="IPR011663">
    <property type="entry name" value="UTRA"/>
</dbReference>
<name>A0A4Q9DLH1_9BACL</name>
<accession>A0A4Q9DLH1</accession>
<protein>
    <submittedName>
        <fullName evidence="5">GntR family transcriptional regulator</fullName>
    </submittedName>
</protein>
<evidence type="ECO:0000259" key="4">
    <source>
        <dbReference type="PROSITE" id="PS50949"/>
    </source>
</evidence>
<dbReference type="Proteomes" id="UP000293142">
    <property type="component" value="Unassembled WGS sequence"/>
</dbReference>
<keyword evidence="1" id="KW-0805">Transcription regulation</keyword>
<dbReference type="PANTHER" id="PTHR44846:SF1">
    <property type="entry name" value="MANNOSYL-D-GLYCERATE TRANSPORT_METABOLISM SYSTEM REPRESSOR MNGR-RELATED"/>
    <property type="match status" value="1"/>
</dbReference>
<dbReference type="PRINTS" id="PR00035">
    <property type="entry name" value="HTHGNTR"/>
</dbReference>
<dbReference type="SUPFAM" id="SSF64288">
    <property type="entry name" value="Chorismate lyase-like"/>
    <property type="match status" value="1"/>
</dbReference>
<dbReference type="GO" id="GO:0003700">
    <property type="term" value="F:DNA-binding transcription factor activity"/>
    <property type="evidence" value="ECO:0007669"/>
    <property type="project" value="InterPro"/>
</dbReference>
<sequence>MSSHISKSNPMPMYLQIAKDLRERIATGEFPVDAQIPTEEEITTHYGVSRMTARHSVTQLVNEGLVYRVHGKGVFVSKTKLERNLNKLNGFHEDMLELGLAPHSKLVRLEQRLPDQREQHVLQLLKSQAVFEVQRIRYVNGATMGFQKLVTPVHLVPQLENVDLENGSFYSYLKQIGKPLSRAEQRMEAVTAPEVAKLLEVPEHLPFFFFERISFDGSNIPVELLMSYFRGDQYSYSISLG</sequence>
<evidence type="ECO:0000313" key="6">
    <source>
        <dbReference type="Proteomes" id="UP000293142"/>
    </source>
</evidence>
<dbReference type="Pfam" id="PF00392">
    <property type="entry name" value="GntR"/>
    <property type="match status" value="1"/>
</dbReference>
<dbReference type="InterPro" id="IPR000524">
    <property type="entry name" value="Tscrpt_reg_HTH_GntR"/>
</dbReference>
<dbReference type="PANTHER" id="PTHR44846">
    <property type="entry name" value="MANNOSYL-D-GLYCERATE TRANSPORT/METABOLISM SYSTEM REPRESSOR MNGR-RELATED"/>
    <property type="match status" value="1"/>
</dbReference>
<dbReference type="SMART" id="SM00345">
    <property type="entry name" value="HTH_GNTR"/>
    <property type="match status" value="1"/>
</dbReference>
<dbReference type="InterPro" id="IPR028978">
    <property type="entry name" value="Chorismate_lyase_/UTRA_dom_sf"/>
</dbReference>
<dbReference type="Pfam" id="PF07702">
    <property type="entry name" value="UTRA"/>
    <property type="match status" value="1"/>
</dbReference>
<keyword evidence="2" id="KW-0238">DNA-binding</keyword>
<dbReference type="EMBL" id="SIRE01000021">
    <property type="protein sequence ID" value="TBL73278.1"/>
    <property type="molecule type" value="Genomic_DNA"/>
</dbReference>